<evidence type="ECO:0000256" key="3">
    <source>
        <dbReference type="ARBA" id="ARBA00023002"/>
    </source>
</evidence>
<dbReference type="EMBL" id="JH930472">
    <property type="protein sequence ID" value="EKM56012.1"/>
    <property type="molecule type" value="Genomic_DNA"/>
</dbReference>
<evidence type="ECO:0000256" key="2">
    <source>
        <dbReference type="ARBA" id="ARBA00022827"/>
    </source>
</evidence>
<sequence length="419" mass="44921">MAVQSDVQIAIIGGGICGLTCAAALAQKGINAHIYEARAKLGEIGAGIGLGCNALAIMRELGSYDDILANTAEPGRLNIRGFRFVSGAEGHEELYTTSMPPEEYALLEALVKHIDPAYTHFNKRAVAVTTAECKTDQSVITFEDGAAAEADVVLIADGVKSSLRSVVTGLGAKETLLFSNTVCYRGLVTREQAAVRGVDTSFWDIPSKCIGVGKRIVIYPISKGAVINIAAFVTQYDVPVGHTSIARGPEQPSVEAVSNQELTEQYADFGSNIRAVLGCIDKPNKWYISVVYPHLKTYVRGKVALLGDAAHGMLPYLYAGAGQGVEDGWLLAQLLSNPQTSPQNVEEVLKVYDELRRPRSQKIWDQSLEAGKIQDGMGPGGLTADGISASQQLDYVNSYRLGEDVQEGVELLKVRGVFE</sequence>
<evidence type="ECO:0000313" key="6">
    <source>
        <dbReference type="Proteomes" id="UP000008370"/>
    </source>
</evidence>
<dbReference type="PRINTS" id="PR00420">
    <property type="entry name" value="RNGMNOXGNASE"/>
</dbReference>
<dbReference type="Pfam" id="PF01494">
    <property type="entry name" value="FAD_binding_3"/>
    <property type="match status" value="2"/>
</dbReference>
<dbReference type="GeneID" id="18912855"/>
<dbReference type="PANTHER" id="PTHR46720">
    <property type="entry name" value="HYDROXYLASE, PUTATIVE (AFU_ORTHOLOGUE AFUA_3G01460)-RELATED"/>
    <property type="match status" value="1"/>
</dbReference>
<dbReference type="AlphaFoldDB" id="K5WZR9"/>
<proteinExistence type="predicted"/>
<dbReference type="GO" id="GO:0044550">
    <property type="term" value="P:secondary metabolite biosynthetic process"/>
    <property type="evidence" value="ECO:0007669"/>
    <property type="project" value="TreeGrafter"/>
</dbReference>
<dbReference type="Gene3D" id="3.50.50.60">
    <property type="entry name" value="FAD/NAD(P)-binding domain"/>
    <property type="match status" value="1"/>
</dbReference>
<dbReference type="STRING" id="650164.K5WZR9"/>
<organism evidence="5 6">
    <name type="scientific">Phanerochaete carnosa (strain HHB-10118-sp)</name>
    <name type="common">White-rot fungus</name>
    <name type="synonym">Peniophora carnosa</name>
    <dbReference type="NCBI Taxonomy" id="650164"/>
    <lineage>
        <taxon>Eukaryota</taxon>
        <taxon>Fungi</taxon>
        <taxon>Dikarya</taxon>
        <taxon>Basidiomycota</taxon>
        <taxon>Agaricomycotina</taxon>
        <taxon>Agaricomycetes</taxon>
        <taxon>Polyporales</taxon>
        <taxon>Phanerochaetaceae</taxon>
        <taxon>Phanerochaete</taxon>
    </lineage>
</organism>
<dbReference type="SUPFAM" id="SSF54373">
    <property type="entry name" value="FAD-linked reductases, C-terminal domain"/>
    <property type="match status" value="1"/>
</dbReference>
<keyword evidence="6" id="KW-1185">Reference proteome</keyword>
<dbReference type="GO" id="GO:0016491">
    <property type="term" value="F:oxidoreductase activity"/>
    <property type="evidence" value="ECO:0007669"/>
    <property type="project" value="UniProtKB-KW"/>
</dbReference>
<dbReference type="InterPro" id="IPR036188">
    <property type="entry name" value="FAD/NAD-bd_sf"/>
</dbReference>
<evidence type="ECO:0000313" key="5">
    <source>
        <dbReference type="EMBL" id="EKM56012.1"/>
    </source>
</evidence>
<dbReference type="RefSeq" id="XP_007396314.1">
    <property type="nucleotide sequence ID" value="XM_007396252.1"/>
</dbReference>
<gene>
    <name evidence="5" type="ORF">PHACADRAFT_209510</name>
</gene>
<dbReference type="OrthoDB" id="417877at2759"/>
<keyword evidence="3" id="KW-0560">Oxidoreductase</keyword>
<dbReference type="Proteomes" id="UP000008370">
    <property type="component" value="Unassembled WGS sequence"/>
</dbReference>
<dbReference type="InterPro" id="IPR051104">
    <property type="entry name" value="FAD_monoxygenase"/>
</dbReference>
<dbReference type="KEGG" id="pco:PHACADRAFT_209510"/>
<evidence type="ECO:0000256" key="1">
    <source>
        <dbReference type="ARBA" id="ARBA00022630"/>
    </source>
</evidence>
<evidence type="ECO:0000259" key="4">
    <source>
        <dbReference type="Pfam" id="PF01494"/>
    </source>
</evidence>
<name>K5WZR9_PHACS</name>
<protein>
    <recommendedName>
        <fullName evidence="4">FAD-binding domain-containing protein</fullName>
    </recommendedName>
</protein>
<dbReference type="HOGENOM" id="CLU_009665_6_3_1"/>
<accession>K5WZR9</accession>
<keyword evidence="1" id="KW-0285">Flavoprotein</keyword>
<feature type="domain" description="FAD-binding" evidence="4">
    <location>
        <begin position="6"/>
        <end position="166"/>
    </location>
</feature>
<dbReference type="PANTHER" id="PTHR46720:SF3">
    <property type="entry name" value="FAD-BINDING DOMAIN-CONTAINING PROTEIN-RELATED"/>
    <property type="match status" value="1"/>
</dbReference>
<reference evidence="5 6" key="1">
    <citation type="journal article" date="2012" name="BMC Genomics">
        <title>Comparative genomics of the white-rot fungi, Phanerochaete carnosa and P. chrysosporium, to elucidate the genetic basis of the distinct wood types they colonize.</title>
        <authorList>
            <person name="Suzuki H."/>
            <person name="MacDonald J."/>
            <person name="Syed K."/>
            <person name="Salamov A."/>
            <person name="Hori C."/>
            <person name="Aerts A."/>
            <person name="Henrissat B."/>
            <person name="Wiebenga A."/>
            <person name="vanKuyk P.A."/>
            <person name="Barry K."/>
            <person name="Lindquist E."/>
            <person name="LaButti K."/>
            <person name="Lapidus A."/>
            <person name="Lucas S."/>
            <person name="Coutinho P."/>
            <person name="Gong Y."/>
            <person name="Samejima M."/>
            <person name="Mahadevan R."/>
            <person name="Abou-Zaid M."/>
            <person name="de Vries R.P."/>
            <person name="Igarashi K."/>
            <person name="Yadav J.S."/>
            <person name="Grigoriev I.V."/>
            <person name="Master E.R."/>
        </authorList>
    </citation>
    <scope>NUCLEOTIDE SEQUENCE [LARGE SCALE GENOMIC DNA]</scope>
    <source>
        <strain evidence="5 6">HHB-10118-sp</strain>
    </source>
</reference>
<dbReference type="SUPFAM" id="SSF51905">
    <property type="entry name" value="FAD/NAD(P)-binding domain"/>
    <property type="match status" value="1"/>
</dbReference>
<dbReference type="GO" id="GO:0071949">
    <property type="term" value="F:FAD binding"/>
    <property type="evidence" value="ECO:0007669"/>
    <property type="project" value="InterPro"/>
</dbReference>
<dbReference type="InterPro" id="IPR002938">
    <property type="entry name" value="FAD-bd"/>
</dbReference>
<keyword evidence="2" id="KW-0274">FAD</keyword>
<dbReference type="InParanoid" id="K5WZR9"/>
<feature type="domain" description="FAD-binding" evidence="4">
    <location>
        <begin position="295"/>
        <end position="366"/>
    </location>
</feature>